<evidence type="ECO:0000256" key="1">
    <source>
        <dbReference type="SAM" id="MobiDB-lite"/>
    </source>
</evidence>
<evidence type="ECO:0000313" key="3">
    <source>
        <dbReference type="Proteomes" id="UP001327560"/>
    </source>
</evidence>
<sequence length="184" mass="19691">MPWRAKGAQLDPTVSVCERCSAKGSSGIGCDVGGEEERKEEEEEGEGEGGRKGGGRLRGRGRGRGRGRDDDEGDNQVVSWSLTPLSVASSSSSEEEQEEELGRARNGGGFLKRMRESVDLAVSKEQEEESDRARNDGGRARASVPVGVIVSHYAWRCGSEDAHQEPDLAGAVAGQHQLSGEHRS</sequence>
<feature type="compositionally biased region" description="Polar residues" evidence="1">
    <location>
        <begin position="76"/>
        <end position="88"/>
    </location>
</feature>
<reference evidence="2 3" key="1">
    <citation type="submission" date="2023-10" db="EMBL/GenBank/DDBJ databases">
        <title>Chromosome-scale genome assembly provides insights into flower coloration mechanisms of Canna indica.</title>
        <authorList>
            <person name="Li C."/>
        </authorList>
    </citation>
    <scope>NUCLEOTIDE SEQUENCE [LARGE SCALE GENOMIC DNA]</scope>
    <source>
        <tissue evidence="2">Flower</tissue>
    </source>
</reference>
<dbReference type="Proteomes" id="UP001327560">
    <property type="component" value="Chromosome 4"/>
</dbReference>
<dbReference type="EMBL" id="CP136893">
    <property type="protein sequence ID" value="WOL03588.1"/>
    <property type="molecule type" value="Genomic_DNA"/>
</dbReference>
<name>A0AAQ3K7L5_9LILI</name>
<organism evidence="2 3">
    <name type="scientific">Canna indica</name>
    <name type="common">Indian-shot</name>
    <dbReference type="NCBI Taxonomy" id="4628"/>
    <lineage>
        <taxon>Eukaryota</taxon>
        <taxon>Viridiplantae</taxon>
        <taxon>Streptophyta</taxon>
        <taxon>Embryophyta</taxon>
        <taxon>Tracheophyta</taxon>
        <taxon>Spermatophyta</taxon>
        <taxon>Magnoliopsida</taxon>
        <taxon>Liliopsida</taxon>
        <taxon>Zingiberales</taxon>
        <taxon>Cannaceae</taxon>
        <taxon>Canna</taxon>
    </lineage>
</organism>
<feature type="compositionally biased region" description="Acidic residues" evidence="1">
    <location>
        <begin position="38"/>
        <end position="47"/>
    </location>
</feature>
<evidence type="ECO:0000313" key="2">
    <source>
        <dbReference type="EMBL" id="WOL03588.1"/>
    </source>
</evidence>
<keyword evidence="3" id="KW-1185">Reference proteome</keyword>
<gene>
    <name evidence="2" type="ORF">Cni_G12308</name>
</gene>
<feature type="region of interest" description="Disordered" evidence="1">
    <location>
        <begin position="20"/>
        <end position="142"/>
    </location>
</feature>
<protein>
    <submittedName>
        <fullName evidence="2">Uncharacterized protein</fullName>
    </submittedName>
</protein>
<accession>A0AAQ3K7L5</accession>
<feature type="compositionally biased region" description="Basic and acidic residues" evidence="1">
    <location>
        <begin position="113"/>
        <end position="139"/>
    </location>
</feature>
<feature type="compositionally biased region" description="Basic residues" evidence="1">
    <location>
        <begin position="53"/>
        <end position="65"/>
    </location>
</feature>
<proteinExistence type="predicted"/>
<dbReference type="AlphaFoldDB" id="A0AAQ3K7L5"/>